<dbReference type="EMBL" id="JBHUIJ010000022">
    <property type="protein sequence ID" value="MFD2238959.1"/>
    <property type="molecule type" value="Genomic_DNA"/>
</dbReference>
<name>A0ABW5CNR3_9HYPH</name>
<comment type="similarity">
    <text evidence="2">Belongs to the polysaccharide deacetylase family.</text>
</comment>
<comment type="caution">
    <text evidence="6">The sequence shown here is derived from an EMBL/GenBank/DDBJ whole genome shotgun (WGS) entry which is preliminary data.</text>
</comment>
<evidence type="ECO:0000256" key="3">
    <source>
        <dbReference type="ARBA" id="ARBA00020071"/>
    </source>
</evidence>
<dbReference type="SUPFAM" id="SSF88713">
    <property type="entry name" value="Glycoside hydrolase/deacetylase"/>
    <property type="match status" value="1"/>
</dbReference>
<evidence type="ECO:0000256" key="2">
    <source>
        <dbReference type="ARBA" id="ARBA00010973"/>
    </source>
</evidence>
<reference evidence="7" key="1">
    <citation type="journal article" date="2019" name="Int. J. Syst. Evol. Microbiol.">
        <title>The Global Catalogue of Microorganisms (GCM) 10K type strain sequencing project: providing services to taxonomists for standard genome sequencing and annotation.</title>
        <authorList>
            <consortium name="The Broad Institute Genomics Platform"/>
            <consortium name="The Broad Institute Genome Sequencing Center for Infectious Disease"/>
            <person name="Wu L."/>
            <person name="Ma J."/>
        </authorList>
    </citation>
    <scope>NUCLEOTIDE SEQUENCE [LARGE SCALE GENOMIC DNA]</scope>
    <source>
        <strain evidence="7">ZS-35-S2</strain>
    </source>
</reference>
<dbReference type="InterPro" id="IPR011330">
    <property type="entry name" value="Glyco_hydro/deAcase_b/a-brl"/>
</dbReference>
<dbReference type="PANTHER" id="PTHR43123:SF1">
    <property type="entry name" value="POLYSACCHARIDE DEACETYLASE-RELATED"/>
    <property type="match status" value="1"/>
</dbReference>
<dbReference type="PROSITE" id="PS51677">
    <property type="entry name" value="NODB"/>
    <property type="match status" value="1"/>
</dbReference>
<evidence type="ECO:0000256" key="1">
    <source>
        <dbReference type="ARBA" id="ARBA00003236"/>
    </source>
</evidence>
<gene>
    <name evidence="6" type="ORF">ACFSKQ_16015</name>
</gene>
<sequence length="297" mass="33237">MAERDLLGYGGEWPEIVWPNGARLAVSLVVNFEEGAEEQAGDGDAHSERIGEVISVVDPGRRDRGQEQIFAYGLRAGLWRTADALERAALPATIFFCGRAAERSPRLARMLVERGHEAACHGWRWRPHADYDDGAREAADLDRASAAIEAATGERPLGFFCRGAESAWTRRLLAERGYLYTANGFDDDLPYRDAGTGLLVIPYALDTNDMKFFHPNGFVRAVEMVDYVRDALDVLEAEAARGHARLLNIGFHLRIIGRPGRFKAFQAILDELTRRRDRLWIARRIDIARAFARAVPC</sequence>
<comment type="function">
    <text evidence="1">Is involved in generating a small heat-stable compound (Nod), an acylated oligomer of N-acetylglucosamine, that stimulates mitosis in various plant protoplasts.</text>
</comment>
<accession>A0ABW5CNR3</accession>
<evidence type="ECO:0000256" key="4">
    <source>
        <dbReference type="ARBA" id="ARBA00032976"/>
    </source>
</evidence>
<keyword evidence="7" id="KW-1185">Reference proteome</keyword>
<dbReference type="RefSeq" id="WP_209737402.1">
    <property type="nucleotide sequence ID" value="NZ_CP072611.1"/>
</dbReference>
<dbReference type="InterPro" id="IPR002509">
    <property type="entry name" value="NODB_dom"/>
</dbReference>
<organism evidence="6 7">
    <name type="scientific">Aureimonas populi</name>
    <dbReference type="NCBI Taxonomy" id="1701758"/>
    <lineage>
        <taxon>Bacteria</taxon>
        <taxon>Pseudomonadati</taxon>
        <taxon>Pseudomonadota</taxon>
        <taxon>Alphaproteobacteria</taxon>
        <taxon>Hyphomicrobiales</taxon>
        <taxon>Aurantimonadaceae</taxon>
        <taxon>Aureimonas</taxon>
    </lineage>
</organism>
<dbReference type="Gene3D" id="3.20.20.370">
    <property type="entry name" value="Glycoside hydrolase/deacetylase"/>
    <property type="match status" value="1"/>
</dbReference>
<evidence type="ECO:0000313" key="7">
    <source>
        <dbReference type="Proteomes" id="UP001597371"/>
    </source>
</evidence>
<protein>
    <recommendedName>
        <fullName evidence="3">Chitooligosaccharide deacetylase</fullName>
    </recommendedName>
    <alternativeName>
        <fullName evidence="4">Nodulation protein B</fullName>
    </alternativeName>
</protein>
<evidence type="ECO:0000259" key="5">
    <source>
        <dbReference type="PROSITE" id="PS51677"/>
    </source>
</evidence>
<dbReference type="PANTHER" id="PTHR43123">
    <property type="entry name" value="POLYSACCHARIDE DEACETYLASE-RELATED"/>
    <property type="match status" value="1"/>
</dbReference>
<evidence type="ECO:0000313" key="6">
    <source>
        <dbReference type="EMBL" id="MFD2238959.1"/>
    </source>
</evidence>
<feature type="domain" description="NodB homology" evidence="5">
    <location>
        <begin position="64"/>
        <end position="282"/>
    </location>
</feature>
<dbReference type="Pfam" id="PF01522">
    <property type="entry name" value="Polysacc_deac_1"/>
    <property type="match status" value="1"/>
</dbReference>
<dbReference type="Proteomes" id="UP001597371">
    <property type="component" value="Unassembled WGS sequence"/>
</dbReference>
<proteinExistence type="inferred from homology"/>